<dbReference type="Proteomes" id="UP000799772">
    <property type="component" value="Unassembled WGS sequence"/>
</dbReference>
<dbReference type="GO" id="GO:0070059">
    <property type="term" value="P:intrinsic apoptotic signaling pathway in response to endoplasmic reticulum stress"/>
    <property type="evidence" value="ECO:0007669"/>
    <property type="project" value="TreeGrafter"/>
</dbReference>
<dbReference type="PANTHER" id="PTHR13954">
    <property type="entry name" value="IRE1-RELATED"/>
    <property type="match status" value="1"/>
</dbReference>
<accession>A0A9P4M9V8</accession>
<feature type="domain" description="Protein kinase" evidence="1">
    <location>
        <begin position="60"/>
        <end position="291"/>
    </location>
</feature>
<dbReference type="InterPro" id="IPR045133">
    <property type="entry name" value="IRE1/2-like"/>
</dbReference>
<dbReference type="InterPro" id="IPR011009">
    <property type="entry name" value="Kinase-like_dom_sf"/>
</dbReference>
<dbReference type="GO" id="GO:0004674">
    <property type="term" value="F:protein serine/threonine kinase activity"/>
    <property type="evidence" value="ECO:0007669"/>
    <property type="project" value="InterPro"/>
</dbReference>
<keyword evidence="3" id="KW-1185">Reference proteome</keyword>
<dbReference type="OrthoDB" id="4062651at2759"/>
<comment type="caution">
    <text evidence="2">The sequence shown here is derived from an EMBL/GenBank/DDBJ whole genome shotgun (WGS) entry which is preliminary data.</text>
</comment>
<dbReference type="PROSITE" id="PS50011">
    <property type="entry name" value="PROTEIN_KINASE_DOM"/>
    <property type="match status" value="1"/>
</dbReference>
<sequence length="291" mass="32815">MLGLARRALGFTRSVVLWFTGNIRRLTAAGITWFTYRVDAPLVKSLGDLRTLCNHNTINDDGNLEFSYSTFSFVTKEHTVYCGRSLMRKLTLEVVNESLKPVADKDVYPEAPSHITRVTTTESGFFIKGPALTFYDELEGSKKIAQSLLQEAEMLERIEHNPHPNLVRYHGCQVYRGRIVGLVLERYPCTLEERMRNGSGDVDLELGFNGLKSGVMHLHSLGLAHNDIKASNIMVGVDNTWILVDMGSCRPFGEDLIMAGNPQWETSSQQHDKDALSELWIWLTDRKPAEV</sequence>
<dbReference type="GO" id="GO:0051082">
    <property type="term" value="F:unfolded protein binding"/>
    <property type="evidence" value="ECO:0007669"/>
    <property type="project" value="TreeGrafter"/>
</dbReference>
<dbReference type="GO" id="GO:0005524">
    <property type="term" value="F:ATP binding"/>
    <property type="evidence" value="ECO:0007669"/>
    <property type="project" value="InterPro"/>
</dbReference>
<name>A0A9P4M9V8_9PEZI</name>
<organism evidence="2 3">
    <name type="scientific">Rhizodiscina lignyota</name>
    <dbReference type="NCBI Taxonomy" id="1504668"/>
    <lineage>
        <taxon>Eukaryota</taxon>
        <taxon>Fungi</taxon>
        <taxon>Dikarya</taxon>
        <taxon>Ascomycota</taxon>
        <taxon>Pezizomycotina</taxon>
        <taxon>Dothideomycetes</taxon>
        <taxon>Pleosporomycetidae</taxon>
        <taxon>Aulographales</taxon>
        <taxon>Rhizodiscinaceae</taxon>
        <taxon>Rhizodiscina</taxon>
    </lineage>
</organism>
<dbReference type="InterPro" id="IPR008271">
    <property type="entry name" value="Ser/Thr_kinase_AS"/>
</dbReference>
<protein>
    <recommendedName>
        <fullName evidence="1">Protein kinase domain-containing protein</fullName>
    </recommendedName>
</protein>
<dbReference type="Pfam" id="PF00069">
    <property type="entry name" value="Pkinase"/>
    <property type="match status" value="1"/>
</dbReference>
<dbReference type="InterPro" id="IPR000719">
    <property type="entry name" value="Prot_kinase_dom"/>
</dbReference>
<dbReference type="GO" id="GO:1990604">
    <property type="term" value="C:IRE1-TRAF2-ASK1 complex"/>
    <property type="evidence" value="ECO:0007669"/>
    <property type="project" value="TreeGrafter"/>
</dbReference>
<dbReference type="PANTHER" id="PTHR13954:SF6">
    <property type="entry name" value="NON-SPECIFIC SERINE_THREONINE PROTEIN KINASE"/>
    <property type="match status" value="1"/>
</dbReference>
<dbReference type="EMBL" id="ML978122">
    <property type="protein sequence ID" value="KAF2103243.1"/>
    <property type="molecule type" value="Genomic_DNA"/>
</dbReference>
<proteinExistence type="predicted"/>
<evidence type="ECO:0000313" key="3">
    <source>
        <dbReference type="Proteomes" id="UP000799772"/>
    </source>
</evidence>
<dbReference type="Gene3D" id="1.10.510.10">
    <property type="entry name" value="Transferase(Phosphotransferase) domain 1"/>
    <property type="match status" value="1"/>
</dbReference>
<evidence type="ECO:0000313" key="2">
    <source>
        <dbReference type="EMBL" id="KAF2103243.1"/>
    </source>
</evidence>
<dbReference type="AlphaFoldDB" id="A0A9P4M9V8"/>
<reference evidence="2" key="1">
    <citation type="journal article" date="2020" name="Stud. Mycol.">
        <title>101 Dothideomycetes genomes: a test case for predicting lifestyles and emergence of pathogens.</title>
        <authorList>
            <person name="Haridas S."/>
            <person name="Albert R."/>
            <person name="Binder M."/>
            <person name="Bloem J."/>
            <person name="Labutti K."/>
            <person name="Salamov A."/>
            <person name="Andreopoulos B."/>
            <person name="Baker S."/>
            <person name="Barry K."/>
            <person name="Bills G."/>
            <person name="Bluhm B."/>
            <person name="Cannon C."/>
            <person name="Castanera R."/>
            <person name="Culley D."/>
            <person name="Daum C."/>
            <person name="Ezra D."/>
            <person name="Gonzalez J."/>
            <person name="Henrissat B."/>
            <person name="Kuo A."/>
            <person name="Liang C."/>
            <person name="Lipzen A."/>
            <person name="Lutzoni F."/>
            <person name="Magnuson J."/>
            <person name="Mondo S."/>
            <person name="Nolan M."/>
            <person name="Ohm R."/>
            <person name="Pangilinan J."/>
            <person name="Park H.-J."/>
            <person name="Ramirez L."/>
            <person name="Alfaro M."/>
            <person name="Sun H."/>
            <person name="Tritt A."/>
            <person name="Yoshinaga Y."/>
            <person name="Zwiers L.-H."/>
            <person name="Turgeon B."/>
            <person name="Goodwin S."/>
            <person name="Spatafora J."/>
            <person name="Crous P."/>
            <person name="Grigoriev I."/>
        </authorList>
    </citation>
    <scope>NUCLEOTIDE SEQUENCE</scope>
    <source>
        <strain evidence="2">CBS 133067</strain>
    </source>
</reference>
<gene>
    <name evidence="2" type="ORF">NA57DRAFT_33198</name>
</gene>
<dbReference type="SUPFAM" id="SSF56112">
    <property type="entry name" value="Protein kinase-like (PK-like)"/>
    <property type="match status" value="1"/>
</dbReference>
<dbReference type="PROSITE" id="PS00108">
    <property type="entry name" value="PROTEIN_KINASE_ST"/>
    <property type="match status" value="1"/>
</dbReference>
<evidence type="ECO:0000259" key="1">
    <source>
        <dbReference type="PROSITE" id="PS50011"/>
    </source>
</evidence>
<dbReference type="GO" id="GO:0036498">
    <property type="term" value="P:IRE1-mediated unfolded protein response"/>
    <property type="evidence" value="ECO:0007669"/>
    <property type="project" value="TreeGrafter"/>
</dbReference>
<dbReference type="GO" id="GO:0004521">
    <property type="term" value="F:RNA endonuclease activity"/>
    <property type="evidence" value="ECO:0007669"/>
    <property type="project" value="InterPro"/>
</dbReference>